<dbReference type="Gramene" id="TVU31322">
    <property type="protein sequence ID" value="TVU31322"/>
    <property type="gene ID" value="EJB05_23004"/>
</dbReference>
<dbReference type="SUPFAM" id="SSF48264">
    <property type="entry name" value="Cytochrome P450"/>
    <property type="match status" value="1"/>
</dbReference>
<dbReference type="AlphaFoldDB" id="A0A5J9V553"/>
<comment type="similarity">
    <text evidence="1 3">Belongs to the cytochrome P450 family.</text>
</comment>
<evidence type="ECO:0000256" key="3">
    <source>
        <dbReference type="RuleBase" id="RU000461"/>
    </source>
</evidence>
<name>A0A5J9V553_9POAL</name>
<dbReference type="InterPro" id="IPR002401">
    <property type="entry name" value="Cyt_P450_E_grp-I"/>
</dbReference>
<organism evidence="4 5">
    <name type="scientific">Eragrostis curvula</name>
    <name type="common">weeping love grass</name>
    <dbReference type="NCBI Taxonomy" id="38414"/>
    <lineage>
        <taxon>Eukaryota</taxon>
        <taxon>Viridiplantae</taxon>
        <taxon>Streptophyta</taxon>
        <taxon>Embryophyta</taxon>
        <taxon>Tracheophyta</taxon>
        <taxon>Spermatophyta</taxon>
        <taxon>Magnoliopsida</taxon>
        <taxon>Liliopsida</taxon>
        <taxon>Poales</taxon>
        <taxon>Poaceae</taxon>
        <taxon>PACMAD clade</taxon>
        <taxon>Chloridoideae</taxon>
        <taxon>Eragrostideae</taxon>
        <taxon>Eragrostidinae</taxon>
        <taxon>Eragrostis</taxon>
    </lineage>
</organism>
<feature type="binding site" description="axial binding residue" evidence="2">
    <location>
        <position position="320"/>
    </location>
    <ligand>
        <name>heme</name>
        <dbReference type="ChEBI" id="CHEBI:30413"/>
    </ligand>
    <ligandPart>
        <name>Fe</name>
        <dbReference type="ChEBI" id="CHEBI:18248"/>
    </ligandPart>
</feature>
<dbReference type="Pfam" id="PF00067">
    <property type="entry name" value="p450"/>
    <property type="match status" value="2"/>
</dbReference>
<dbReference type="PRINTS" id="PR00463">
    <property type="entry name" value="EP450I"/>
</dbReference>
<evidence type="ECO:0000313" key="5">
    <source>
        <dbReference type="Proteomes" id="UP000324897"/>
    </source>
</evidence>
<keyword evidence="2 3" id="KW-0479">Metal-binding</keyword>
<dbReference type="PROSITE" id="PS00086">
    <property type="entry name" value="CYTOCHROME_P450"/>
    <property type="match status" value="1"/>
</dbReference>
<keyword evidence="3" id="KW-0503">Monooxygenase</keyword>
<dbReference type="Proteomes" id="UP000324897">
    <property type="component" value="Chromosome 1"/>
</dbReference>
<evidence type="ECO:0008006" key="6">
    <source>
        <dbReference type="Google" id="ProtNLM"/>
    </source>
</evidence>
<evidence type="ECO:0000256" key="2">
    <source>
        <dbReference type="PIRSR" id="PIRSR602401-1"/>
    </source>
</evidence>
<sequence>MTRIIVVVSSSAAAQEALDENDTGLADRFMPDSVRALSHCSGSPLFLPSSNPLWRQYRIIMDAHISCGRSLELSRHIRERHTRQLAEHFRARSGDRILFSKDDVVDLSGQGPQVLKDLLVELIAVSTKSDISDALPFLAPLDLFGLRRNFADCLDRFYKFLDEEFREPRLASGENHVDVLDAILAQYAESRITRPNVTKFFMDIFTAGSEPSSLTVQWALAQLLRNPEKMENVRNELAANLGSQDSVEESDLDKLPYLHAVVKETLSCTRCFRSYLEWWDPASWPQPEEFMPERFLSDQSVDFWGSNFAYKPFSAGRRVCPGMGFAARFVPLLLASTLHKMEWRLPSEMTPEDVDLRDNYRTVLDLATPLCAVPLSLD</sequence>
<dbReference type="OrthoDB" id="3945418at2759"/>
<comment type="caution">
    <text evidence="4">The sequence shown here is derived from an EMBL/GenBank/DDBJ whole genome shotgun (WGS) entry which is preliminary data.</text>
</comment>
<accession>A0A5J9V553</accession>
<dbReference type="GO" id="GO:0016705">
    <property type="term" value="F:oxidoreductase activity, acting on paired donors, with incorporation or reduction of molecular oxygen"/>
    <property type="evidence" value="ECO:0007669"/>
    <property type="project" value="InterPro"/>
</dbReference>
<evidence type="ECO:0000256" key="1">
    <source>
        <dbReference type="ARBA" id="ARBA00010617"/>
    </source>
</evidence>
<reference evidence="4 5" key="1">
    <citation type="journal article" date="2019" name="Sci. Rep.">
        <title>A high-quality genome of Eragrostis curvula grass provides insights into Poaceae evolution and supports new strategies to enhance forage quality.</title>
        <authorList>
            <person name="Carballo J."/>
            <person name="Santos B.A.C.M."/>
            <person name="Zappacosta D."/>
            <person name="Garbus I."/>
            <person name="Selva J.P."/>
            <person name="Gallo C.A."/>
            <person name="Diaz A."/>
            <person name="Albertini E."/>
            <person name="Caccamo M."/>
            <person name="Echenique V."/>
        </authorList>
    </citation>
    <scope>NUCLEOTIDE SEQUENCE [LARGE SCALE GENOMIC DNA]</scope>
    <source>
        <strain evidence="5">cv. Victoria</strain>
        <tissue evidence="4">Leaf</tissue>
    </source>
</reference>
<dbReference type="GO" id="GO:0020037">
    <property type="term" value="F:heme binding"/>
    <property type="evidence" value="ECO:0007669"/>
    <property type="project" value="InterPro"/>
</dbReference>
<dbReference type="EMBL" id="RWGY01000011">
    <property type="protein sequence ID" value="TVU31322.1"/>
    <property type="molecule type" value="Genomic_DNA"/>
</dbReference>
<dbReference type="PANTHER" id="PTHR47950:SF48">
    <property type="entry name" value="CYTOCHROME P450 FAMILY PROTEIN, EXPRESSED"/>
    <property type="match status" value="1"/>
</dbReference>
<keyword evidence="5" id="KW-1185">Reference proteome</keyword>
<evidence type="ECO:0000313" key="4">
    <source>
        <dbReference type="EMBL" id="TVU31322.1"/>
    </source>
</evidence>
<dbReference type="InterPro" id="IPR017972">
    <property type="entry name" value="Cyt_P450_CS"/>
</dbReference>
<feature type="non-terminal residue" evidence="4">
    <location>
        <position position="1"/>
    </location>
</feature>
<comment type="cofactor">
    <cofactor evidence="2">
        <name>heme</name>
        <dbReference type="ChEBI" id="CHEBI:30413"/>
    </cofactor>
</comment>
<dbReference type="GO" id="GO:0005506">
    <property type="term" value="F:iron ion binding"/>
    <property type="evidence" value="ECO:0007669"/>
    <property type="project" value="InterPro"/>
</dbReference>
<keyword evidence="3" id="KW-0560">Oxidoreductase</keyword>
<keyword evidence="2 3" id="KW-0349">Heme</keyword>
<proteinExistence type="inferred from homology"/>
<dbReference type="GO" id="GO:0004497">
    <property type="term" value="F:monooxygenase activity"/>
    <property type="evidence" value="ECO:0007669"/>
    <property type="project" value="UniProtKB-KW"/>
</dbReference>
<dbReference type="PANTHER" id="PTHR47950">
    <property type="entry name" value="CYTOCHROME P450, FAMILY 76, SUBFAMILY C, POLYPEPTIDE 5-RELATED"/>
    <property type="match status" value="1"/>
</dbReference>
<dbReference type="InterPro" id="IPR001128">
    <property type="entry name" value="Cyt_P450"/>
</dbReference>
<dbReference type="Gene3D" id="1.10.630.10">
    <property type="entry name" value="Cytochrome P450"/>
    <property type="match status" value="2"/>
</dbReference>
<gene>
    <name evidence="4" type="ORF">EJB05_23004</name>
</gene>
<dbReference type="PRINTS" id="PR00385">
    <property type="entry name" value="P450"/>
</dbReference>
<protein>
    <recommendedName>
        <fullName evidence="6">Cytochrome P450</fullName>
    </recommendedName>
</protein>
<keyword evidence="2 3" id="KW-0408">Iron</keyword>
<dbReference type="InterPro" id="IPR036396">
    <property type="entry name" value="Cyt_P450_sf"/>
</dbReference>